<sequence>MDISTSDPRPLRIKWDKIDKQKYENLLQERLTEFSDVAVVETAENIENILTKFSDIIVTTAESLCPKRKKKFKRKRDWTPEMTEIVKEGKFYYWKWKNEGNKDNKSSINYIRMKVQKKKPRSAQRRLAAEKRENTYTKIMELNENNDKQFFALVNKQRNARSSTTSILKVNNRLYNNSASILGAWAEYFEDLASPSVQDRFDSKFFNLVNNDIEILTDIFLSTREPIQEVTEIGCPLFKNGGKPKEDPNSYRRITITSAIGKTIEKLHLSRNKSSIKNQQSRLQKGFTEGESPTVAGLVVTELRIEAKEKRLPIYIGLTDAKKAFDIVWHAGLFREMHKMNISGDNWLLFRAWYEDLTTKVKWEGNYSRGFKEKQGVRQGGVWSPTAYKVFINSLLKIYEENKIGSYIGSIYCGAPTVADDVTLIANDPYDLQTMINIQMDHANKFRYSISEQKSCVLKIGDKSEHSWYMNDQKLNTPINATHLGIKRDINSKFGVKEVVPDRIQTARKTVYALMGAGLYGLNGINPKVSVHMIKCFVIPRLLYGLDIIRLTKTDIAKLSVYYIQLLKQIQHLPSRTANSAVLVLTGQLPIESEIHKKMLSLFRNIADNHGSVERSIAQRQLALKTRDSESWFIQIIKLTEMYELPSPIEVLDLVPEKHIWKKLVYNAVNDYWKNILILEARTKVSMKMLNVDNFKVGVVHNIWESSGSELLSVKRACVKAKIISGTYTLQADRAKFNGNRTSSLCPLCFKQSEDLMHFLIKM</sequence>
<evidence type="ECO:0000313" key="3">
    <source>
        <dbReference type="Proteomes" id="UP000683360"/>
    </source>
</evidence>
<protein>
    <recommendedName>
        <fullName evidence="1">Reverse transcriptase domain-containing protein</fullName>
    </recommendedName>
</protein>
<reference evidence="2" key="1">
    <citation type="submission" date="2021-03" db="EMBL/GenBank/DDBJ databases">
        <authorList>
            <person name="Bekaert M."/>
        </authorList>
    </citation>
    <scope>NUCLEOTIDE SEQUENCE</scope>
</reference>
<organism evidence="2 3">
    <name type="scientific">Mytilus edulis</name>
    <name type="common">Blue mussel</name>
    <dbReference type="NCBI Taxonomy" id="6550"/>
    <lineage>
        <taxon>Eukaryota</taxon>
        <taxon>Metazoa</taxon>
        <taxon>Spiralia</taxon>
        <taxon>Lophotrochozoa</taxon>
        <taxon>Mollusca</taxon>
        <taxon>Bivalvia</taxon>
        <taxon>Autobranchia</taxon>
        <taxon>Pteriomorphia</taxon>
        <taxon>Mytilida</taxon>
        <taxon>Mytiloidea</taxon>
        <taxon>Mytilidae</taxon>
        <taxon>Mytilinae</taxon>
        <taxon>Mytilus</taxon>
    </lineage>
</organism>
<dbReference type="Pfam" id="PF00078">
    <property type="entry name" value="RVT_1"/>
    <property type="match status" value="1"/>
</dbReference>
<dbReference type="EMBL" id="CAJPWZ010001489">
    <property type="protein sequence ID" value="CAG2216696.1"/>
    <property type="molecule type" value="Genomic_DNA"/>
</dbReference>
<comment type="caution">
    <text evidence="2">The sequence shown here is derived from an EMBL/GenBank/DDBJ whole genome shotgun (WGS) entry which is preliminary data.</text>
</comment>
<keyword evidence="3" id="KW-1185">Reference proteome</keyword>
<feature type="domain" description="Reverse transcriptase" evidence="1">
    <location>
        <begin position="224"/>
        <end position="473"/>
    </location>
</feature>
<dbReference type="InterPro" id="IPR000477">
    <property type="entry name" value="RT_dom"/>
</dbReference>
<dbReference type="PANTHER" id="PTHR47027:SF20">
    <property type="entry name" value="REVERSE TRANSCRIPTASE-LIKE PROTEIN WITH RNA-DIRECTED DNA POLYMERASE DOMAIN"/>
    <property type="match status" value="1"/>
</dbReference>
<accession>A0A8S3S5G2</accession>
<evidence type="ECO:0000313" key="2">
    <source>
        <dbReference type="EMBL" id="CAG2216696.1"/>
    </source>
</evidence>
<dbReference type="PANTHER" id="PTHR47027">
    <property type="entry name" value="REVERSE TRANSCRIPTASE DOMAIN-CONTAINING PROTEIN"/>
    <property type="match status" value="1"/>
</dbReference>
<gene>
    <name evidence="2" type="ORF">MEDL_30456</name>
</gene>
<evidence type="ECO:0000259" key="1">
    <source>
        <dbReference type="PROSITE" id="PS50878"/>
    </source>
</evidence>
<dbReference type="OrthoDB" id="10014409at2759"/>
<dbReference type="Proteomes" id="UP000683360">
    <property type="component" value="Unassembled WGS sequence"/>
</dbReference>
<dbReference type="PROSITE" id="PS50878">
    <property type="entry name" value="RT_POL"/>
    <property type="match status" value="1"/>
</dbReference>
<proteinExistence type="predicted"/>
<name>A0A8S3S5G2_MYTED</name>
<dbReference type="AlphaFoldDB" id="A0A8S3S5G2"/>